<dbReference type="InterPro" id="IPR005467">
    <property type="entry name" value="His_kinase_dom"/>
</dbReference>
<feature type="transmembrane region" description="Helical" evidence="8">
    <location>
        <begin position="29"/>
        <end position="53"/>
    </location>
</feature>
<dbReference type="SMART" id="SM00304">
    <property type="entry name" value="HAMP"/>
    <property type="match status" value="1"/>
</dbReference>
<evidence type="ECO:0000256" key="2">
    <source>
        <dbReference type="ARBA" id="ARBA00004429"/>
    </source>
</evidence>
<dbReference type="PRINTS" id="PR00344">
    <property type="entry name" value="BCTRLSENSOR"/>
</dbReference>
<feature type="domain" description="Histidine kinase" evidence="9">
    <location>
        <begin position="279"/>
        <end position="496"/>
    </location>
</feature>
<name>A0A512L8C8_9PROT</name>
<dbReference type="GO" id="GO:0005886">
    <property type="term" value="C:plasma membrane"/>
    <property type="evidence" value="ECO:0007669"/>
    <property type="project" value="UniProtKB-SubCell"/>
</dbReference>
<dbReference type="PROSITE" id="PS50885">
    <property type="entry name" value="HAMP"/>
    <property type="match status" value="1"/>
</dbReference>
<evidence type="ECO:0000313" key="12">
    <source>
        <dbReference type="Proteomes" id="UP000321337"/>
    </source>
</evidence>
<dbReference type="Proteomes" id="UP000321337">
    <property type="component" value="Unassembled WGS sequence"/>
</dbReference>
<dbReference type="RefSeq" id="WP_147073065.1">
    <property type="nucleotide sequence ID" value="NZ_AP021884.1"/>
</dbReference>
<comment type="subcellular location">
    <subcellularLocation>
        <location evidence="2">Cell inner membrane</location>
        <topology evidence="2">Multi-pass membrane protein</topology>
    </subcellularLocation>
</comment>
<dbReference type="InterPro" id="IPR004358">
    <property type="entry name" value="Sig_transdc_His_kin-like_C"/>
</dbReference>
<dbReference type="Gene3D" id="3.30.565.10">
    <property type="entry name" value="Histidine kinase-like ATPase, C-terminal domain"/>
    <property type="match status" value="1"/>
</dbReference>
<gene>
    <name evidence="11" type="ORF">TPL01_18640</name>
</gene>
<dbReference type="SMART" id="SM00388">
    <property type="entry name" value="HisKA"/>
    <property type="match status" value="1"/>
</dbReference>
<dbReference type="Pfam" id="PF02518">
    <property type="entry name" value="HATPase_c"/>
    <property type="match status" value="1"/>
</dbReference>
<evidence type="ECO:0000259" key="10">
    <source>
        <dbReference type="PROSITE" id="PS50885"/>
    </source>
</evidence>
<organism evidence="11 12">
    <name type="scientific">Sulfuriferula plumbiphila</name>
    <dbReference type="NCBI Taxonomy" id="171865"/>
    <lineage>
        <taxon>Bacteria</taxon>
        <taxon>Pseudomonadati</taxon>
        <taxon>Pseudomonadota</taxon>
        <taxon>Betaproteobacteria</taxon>
        <taxon>Nitrosomonadales</taxon>
        <taxon>Sulfuricellaceae</taxon>
        <taxon>Sulfuriferula</taxon>
    </lineage>
</organism>
<keyword evidence="6 11" id="KW-0418">Kinase</keyword>
<accession>A0A512L8C8</accession>
<keyword evidence="8" id="KW-1133">Transmembrane helix</keyword>
<dbReference type="InterPro" id="IPR003660">
    <property type="entry name" value="HAMP_dom"/>
</dbReference>
<proteinExistence type="predicted"/>
<dbReference type="SUPFAM" id="SSF55874">
    <property type="entry name" value="ATPase domain of HSP90 chaperone/DNA topoisomerase II/histidine kinase"/>
    <property type="match status" value="1"/>
</dbReference>
<reference evidence="11 12" key="1">
    <citation type="submission" date="2019-07" db="EMBL/GenBank/DDBJ databases">
        <title>Whole genome shotgun sequence of Thiobacillus plumbophilus NBRC 107929.</title>
        <authorList>
            <person name="Hosoyama A."/>
            <person name="Uohara A."/>
            <person name="Ohji S."/>
            <person name="Ichikawa N."/>
        </authorList>
    </citation>
    <scope>NUCLEOTIDE SEQUENCE [LARGE SCALE GENOMIC DNA]</scope>
    <source>
        <strain evidence="11 12">NBRC 107929</strain>
    </source>
</reference>
<dbReference type="InterPro" id="IPR050736">
    <property type="entry name" value="Sensor_HK_Regulatory"/>
</dbReference>
<keyword evidence="7" id="KW-0902">Two-component regulatory system</keyword>
<keyword evidence="5" id="KW-0808">Transferase</keyword>
<dbReference type="GO" id="GO:0000155">
    <property type="term" value="F:phosphorelay sensor kinase activity"/>
    <property type="evidence" value="ECO:0007669"/>
    <property type="project" value="InterPro"/>
</dbReference>
<dbReference type="EMBL" id="BKAD01000018">
    <property type="protein sequence ID" value="GEP30726.1"/>
    <property type="molecule type" value="Genomic_DNA"/>
</dbReference>
<evidence type="ECO:0000256" key="3">
    <source>
        <dbReference type="ARBA" id="ARBA00012438"/>
    </source>
</evidence>
<dbReference type="Pfam" id="PF00512">
    <property type="entry name" value="HisKA"/>
    <property type="match status" value="1"/>
</dbReference>
<keyword evidence="4" id="KW-0597">Phosphoprotein</keyword>
<sequence>MNASAPLPELDDGSVPASKGLLRHNPKSFLKLILIGFTLVALPLIIALINSAVSIDRLAGQSRKAVYQAAQIAHGSRVLLDEITTMERSVRQALILGDASLLEGYFQAHAKFGNTAMSLSSPSLRPDQKRVLDKLTVSESAIFQQVSAARRSPEGLQEIVRDFVPLLDSARTFSSGGYALIEREVNAMQDMAGHVRSVVVWQLLALVPFAMLLALGFSVLIARPIRQIDAAIRTLGQGEFSKAVSVAGPQDLRYLGQRLDWMRRRLLELEEQKTRFLRHVSHELKTPLTAIREGADLLAEGVAGELSVQQRQIANILYTNSIQLQKRIEDLLNYSALQTEKTALVKRRESLARVVNAVLQDQNLAIMNKGLQVDLACPELMIECDQQKVSIIVDNLVSNAVKFSPSGGCIKIWANQVGELAWLDVTDAGPGVDETDWDKVFEPFYQGRRAPERHVQGTGLGLSIAREYARAHGGNIELVKQAGAGAHFRLTLPIRDPQDIHA</sequence>
<evidence type="ECO:0000259" key="9">
    <source>
        <dbReference type="PROSITE" id="PS50109"/>
    </source>
</evidence>
<comment type="catalytic activity">
    <reaction evidence="1">
        <text>ATP + protein L-histidine = ADP + protein N-phospho-L-histidine.</text>
        <dbReference type="EC" id="2.7.13.3"/>
    </reaction>
</comment>
<dbReference type="CDD" id="cd06225">
    <property type="entry name" value="HAMP"/>
    <property type="match status" value="1"/>
</dbReference>
<protein>
    <recommendedName>
        <fullName evidence="3">histidine kinase</fullName>
        <ecNumber evidence="3">2.7.13.3</ecNumber>
    </recommendedName>
</protein>
<dbReference type="AlphaFoldDB" id="A0A512L8C8"/>
<evidence type="ECO:0000256" key="4">
    <source>
        <dbReference type="ARBA" id="ARBA00022553"/>
    </source>
</evidence>
<comment type="caution">
    <text evidence="11">The sequence shown here is derived from an EMBL/GenBank/DDBJ whole genome shotgun (WGS) entry which is preliminary data.</text>
</comment>
<dbReference type="InterPro" id="IPR003661">
    <property type="entry name" value="HisK_dim/P_dom"/>
</dbReference>
<dbReference type="PANTHER" id="PTHR43711">
    <property type="entry name" value="TWO-COMPONENT HISTIDINE KINASE"/>
    <property type="match status" value="1"/>
</dbReference>
<evidence type="ECO:0000256" key="8">
    <source>
        <dbReference type="SAM" id="Phobius"/>
    </source>
</evidence>
<dbReference type="SMART" id="SM00387">
    <property type="entry name" value="HATPase_c"/>
    <property type="match status" value="1"/>
</dbReference>
<dbReference type="InterPro" id="IPR003594">
    <property type="entry name" value="HATPase_dom"/>
</dbReference>
<dbReference type="Gene3D" id="6.10.340.10">
    <property type="match status" value="1"/>
</dbReference>
<dbReference type="PROSITE" id="PS50109">
    <property type="entry name" value="HIS_KIN"/>
    <property type="match status" value="1"/>
</dbReference>
<dbReference type="InterPro" id="IPR036097">
    <property type="entry name" value="HisK_dim/P_sf"/>
</dbReference>
<evidence type="ECO:0000256" key="1">
    <source>
        <dbReference type="ARBA" id="ARBA00000085"/>
    </source>
</evidence>
<keyword evidence="12" id="KW-1185">Reference proteome</keyword>
<dbReference type="EC" id="2.7.13.3" evidence="3"/>
<dbReference type="OrthoDB" id="9804645at2"/>
<dbReference type="InterPro" id="IPR036890">
    <property type="entry name" value="HATPase_C_sf"/>
</dbReference>
<evidence type="ECO:0000256" key="6">
    <source>
        <dbReference type="ARBA" id="ARBA00022777"/>
    </source>
</evidence>
<dbReference type="PANTHER" id="PTHR43711:SF1">
    <property type="entry name" value="HISTIDINE KINASE 1"/>
    <property type="match status" value="1"/>
</dbReference>
<dbReference type="CDD" id="cd00082">
    <property type="entry name" value="HisKA"/>
    <property type="match status" value="1"/>
</dbReference>
<evidence type="ECO:0000313" key="11">
    <source>
        <dbReference type="EMBL" id="GEP30726.1"/>
    </source>
</evidence>
<evidence type="ECO:0000256" key="7">
    <source>
        <dbReference type="ARBA" id="ARBA00023012"/>
    </source>
</evidence>
<keyword evidence="8" id="KW-0812">Transmembrane</keyword>
<dbReference type="FunFam" id="3.30.565.10:FF:000006">
    <property type="entry name" value="Sensor histidine kinase WalK"/>
    <property type="match status" value="1"/>
</dbReference>
<dbReference type="SUPFAM" id="SSF47384">
    <property type="entry name" value="Homodimeric domain of signal transducing histidine kinase"/>
    <property type="match status" value="1"/>
</dbReference>
<dbReference type="CDD" id="cd00075">
    <property type="entry name" value="HATPase"/>
    <property type="match status" value="1"/>
</dbReference>
<feature type="domain" description="HAMP" evidence="10">
    <location>
        <begin position="219"/>
        <end position="271"/>
    </location>
</feature>
<feature type="transmembrane region" description="Helical" evidence="8">
    <location>
        <begin position="198"/>
        <end position="222"/>
    </location>
</feature>
<dbReference type="Gene3D" id="1.10.287.130">
    <property type="match status" value="1"/>
</dbReference>
<evidence type="ECO:0000256" key="5">
    <source>
        <dbReference type="ARBA" id="ARBA00022679"/>
    </source>
</evidence>
<keyword evidence="8" id="KW-0472">Membrane</keyword>